<comment type="similarity">
    <text evidence="4">Belongs to the NAD(P)-dependent epimerase/dehydratase family. UDP-glucuronic acid decarboxylase subfamily.</text>
</comment>
<dbReference type="Gene3D" id="3.40.50.720">
    <property type="entry name" value="NAD(P)-binding Rossmann-like Domain"/>
    <property type="match status" value="2"/>
</dbReference>
<gene>
    <name evidence="18" type="primary">LOC105113027</name>
</gene>
<keyword evidence="6 15" id="KW-0812">Transmembrane</keyword>
<evidence type="ECO:0000256" key="5">
    <source>
        <dbReference type="ARBA" id="ARBA00012290"/>
    </source>
</evidence>
<dbReference type="RefSeq" id="XP_011007309.1">
    <property type="nucleotide sequence ID" value="XM_011009007.1"/>
</dbReference>
<sequence>MMKQLHKQTSVNHRRDEEIPTSQSYSPKMLKHPRSLPRSINYLLKEQRLLFILVGILIGSTFFIFQPTLSRLNPSDPTTHSSLSSSIYHRNQDSSSGSSGFFSKRTFPGRVPAGIGRKSLRIVVTGGAGFVGSHLVDKLISRGDEVIVIDNFFTGRKENLVHLFGNPRFELIRHDVVEPILLEVDQIYHLACPASPVHYKYNPVKTIKTNVMGTLNMLGLAKRVGARFLLTSTSEVYGDPLEHPQKETYWGNVNPIGERSCYDEGKRTAETLAMDYHRGADVEVRIARIFNTYGPRMCLDDGRVVSNFVAQVIRKQPMTVYGDGKQTRSFQYVSDLVDGLVALMEGEHVGPFNLGNPGEFTMLELAEVVKETIDSSATIEFKPNTADDPHKRKPDISKAKELLNWEPRISLREGLPLMVNDFQNRILNGDEGKGL</sequence>
<evidence type="ECO:0000256" key="15">
    <source>
        <dbReference type="SAM" id="Phobius"/>
    </source>
</evidence>
<evidence type="ECO:0000256" key="1">
    <source>
        <dbReference type="ARBA" id="ARBA00001911"/>
    </source>
</evidence>
<evidence type="ECO:0000313" key="17">
    <source>
        <dbReference type="Proteomes" id="UP000694918"/>
    </source>
</evidence>
<evidence type="ECO:0000256" key="14">
    <source>
        <dbReference type="SAM" id="MobiDB-lite"/>
    </source>
</evidence>
<comment type="pathway">
    <text evidence="3">Nucleotide-sugar biosynthesis; UDP-alpha-D-xylose biosynthesis; UDP-alpha-D-xylose from UDP-alpha-D-glucuronate: step 1/1.</text>
</comment>
<evidence type="ECO:0000256" key="13">
    <source>
        <dbReference type="ARBA" id="ARBA00025005"/>
    </source>
</evidence>
<evidence type="ECO:0000256" key="3">
    <source>
        <dbReference type="ARBA" id="ARBA00005100"/>
    </source>
</evidence>
<keyword evidence="12" id="KW-0456">Lyase</keyword>
<accession>A0AAJ6X6L7</accession>
<dbReference type="EC" id="4.1.1.35" evidence="5"/>
<dbReference type="PANTHER" id="PTHR43078">
    <property type="entry name" value="UDP-GLUCURONIC ACID DECARBOXYLASE-RELATED"/>
    <property type="match status" value="1"/>
</dbReference>
<evidence type="ECO:0000256" key="7">
    <source>
        <dbReference type="ARBA" id="ARBA00022793"/>
    </source>
</evidence>
<dbReference type="InterPro" id="IPR044516">
    <property type="entry name" value="UXS-like"/>
</dbReference>
<dbReference type="GO" id="GO:0032580">
    <property type="term" value="C:Golgi cisterna membrane"/>
    <property type="evidence" value="ECO:0007669"/>
    <property type="project" value="UniProtKB-SubCell"/>
</dbReference>
<evidence type="ECO:0000256" key="6">
    <source>
        <dbReference type="ARBA" id="ARBA00022692"/>
    </source>
</evidence>
<dbReference type="Proteomes" id="UP000694918">
    <property type="component" value="Unplaced"/>
</dbReference>
<evidence type="ECO:0000259" key="16">
    <source>
        <dbReference type="Pfam" id="PF16363"/>
    </source>
</evidence>
<dbReference type="Pfam" id="PF16363">
    <property type="entry name" value="GDP_Man_Dehyd"/>
    <property type="match status" value="1"/>
</dbReference>
<dbReference type="InterPro" id="IPR036291">
    <property type="entry name" value="NAD(P)-bd_dom_sf"/>
</dbReference>
<feature type="domain" description="NAD(P)-binding" evidence="16">
    <location>
        <begin position="124"/>
        <end position="416"/>
    </location>
</feature>
<comment type="cofactor">
    <cofactor evidence="1">
        <name>NAD(+)</name>
        <dbReference type="ChEBI" id="CHEBI:57540"/>
    </cofactor>
</comment>
<comment type="function">
    <text evidence="13">Catalyzes the NAD-dependent decarboxylation of UDP-glucuronic acid to UDP-xylose. Necessary for the biosynthesis of the core tetrasaccharide in glycosaminoglycan biosynthesis.</text>
</comment>
<dbReference type="CDD" id="cd05230">
    <property type="entry name" value="UGD_SDR_e"/>
    <property type="match status" value="1"/>
</dbReference>
<evidence type="ECO:0000256" key="2">
    <source>
        <dbReference type="ARBA" id="ARBA00004447"/>
    </source>
</evidence>
<feature type="region of interest" description="Disordered" evidence="14">
    <location>
        <begin position="1"/>
        <end position="32"/>
    </location>
</feature>
<dbReference type="GeneID" id="105113027"/>
<evidence type="ECO:0000256" key="11">
    <source>
        <dbReference type="ARBA" id="ARBA00023136"/>
    </source>
</evidence>
<comment type="subcellular location">
    <subcellularLocation>
        <location evidence="2">Golgi apparatus</location>
        <location evidence="2">Golgi stack membrane</location>
        <topology evidence="2">Single-pass type II membrane protein</topology>
    </subcellularLocation>
</comment>
<keyword evidence="9" id="KW-0520">NAD</keyword>
<evidence type="ECO:0000256" key="12">
    <source>
        <dbReference type="ARBA" id="ARBA00023239"/>
    </source>
</evidence>
<keyword evidence="10" id="KW-0333">Golgi apparatus</keyword>
<evidence type="ECO:0000256" key="9">
    <source>
        <dbReference type="ARBA" id="ARBA00023027"/>
    </source>
</evidence>
<proteinExistence type="inferred from homology"/>
<dbReference type="FunFam" id="3.40.50.720:FF:000073">
    <property type="entry name" value="UDP-glucuronic acid decarboxylase 2"/>
    <property type="match status" value="1"/>
</dbReference>
<feature type="region of interest" description="Disordered" evidence="14">
    <location>
        <begin position="80"/>
        <end position="101"/>
    </location>
</feature>
<keyword evidence="11 15" id="KW-0472">Membrane</keyword>
<keyword evidence="17" id="KW-1185">Reference proteome</keyword>
<dbReference type="AlphaFoldDB" id="A0AAJ6X6L7"/>
<dbReference type="GO" id="GO:0048040">
    <property type="term" value="F:UDP-glucuronate decarboxylase activity"/>
    <property type="evidence" value="ECO:0007669"/>
    <property type="project" value="UniProtKB-EC"/>
</dbReference>
<evidence type="ECO:0000313" key="18">
    <source>
        <dbReference type="RefSeq" id="XP_011007309.1"/>
    </source>
</evidence>
<dbReference type="GO" id="GO:0070403">
    <property type="term" value="F:NAD+ binding"/>
    <property type="evidence" value="ECO:0007669"/>
    <property type="project" value="InterPro"/>
</dbReference>
<protein>
    <recommendedName>
        <fullName evidence="5">UDP-glucuronate decarboxylase</fullName>
        <ecNumber evidence="5">4.1.1.35</ecNumber>
    </recommendedName>
</protein>
<dbReference type="SUPFAM" id="SSF51735">
    <property type="entry name" value="NAD(P)-binding Rossmann-fold domains"/>
    <property type="match status" value="1"/>
</dbReference>
<evidence type="ECO:0000256" key="10">
    <source>
        <dbReference type="ARBA" id="ARBA00023034"/>
    </source>
</evidence>
<dbReference type="KEGG" id="peu:105113027"/>
<feature type="transmembrane region" description="Helical" evidence="15">
    <location>
        <begin position="48"/>
        <end position="65"/>
    </location>
</feature>
<dbReference type="PANTHER" id="PTHR43078:SF22">
    <property type="entry name" value="UDP-GLUCURONIC ACID DECARBOXYLASE 1"/>
    <property type="match status" value="1"/>
</dbReference>
<dbReference type="FunFam" id="3.40.50.720:FF:000044">
    <property type="entry name" value="UDP-glucuronic acid decarboxylase 1"/>
    <property type="match status" value="1"/>
</dbReference>
<keyword evidence="8 15" id="KW-1133">Transmembrane helix</keyword>
<evidence type="ECO:0000256" key="8">
    <source>
        <dbReference type="ARBA" id="ARBA00022989"/>
    </source>
</evidence>
<dbReference type="InterPro" id="IPR016040">
    <property type="entry name" value="NAD(P)-bd_dom"/>
</dbReference>
<evidence type="ECO:0000256" key="4">
    <source>
        <dbReference type="ARBA" id="ARBA00007505"/>
    </source>
</evidence>
<keyword evidence="7" id="KW-0210">Decarboxylase</keyword>
<dbReference type="GO" id="GO:0042732">
    <property type="term" value="P:D-xylose metabolic process"/>
    <property type="evidence" value="ECO:0007669"/>
    <property type="project" value="InterPro"/>
</dbReference>
<reference evidence="18" key="1">
    <citation type="submission" date="2025-08" db="UniProtKB">
        <authorList>
            <consortium name="RefSeq"/>
        </authorList>
    </citation>
    <scope>IDENTIFICATION</scope>
</reference>
<name>A0AAJ6X6L7_POPEU</name>
<organism evidence="17 18">
    <name type="scientific">Populus euphratica</name>
    <name type="common">Euphrates poplar</name>
    <dbReference type="NCBI Taxonomy" id="75702"/>
    <lineage>
        <taxon>Eukaryota</taxon>
        <taxon>Viridiplantae</taxon>
        <taxon>Streptophyta</taxon>
        <taxon>Embryophyta</taxon>
        <taxon>Tracheophyta</taxon>
        <taxon>Spermatophyta</taxon>
        <taxon>Magnoliopsida</taxon>
        <taxon>eudicotyledons</taxon>
        <taxon>Gunneridae</taxon>
        <taxon>Pentapetalae</taxon>
        <taxon>rosids</taxon>
        <taxon>fabids</taxon>
        <taxon>Malpighiales</taxon>
        <taxon>Salicaceae</taxon>
        <taxon>Saliceae</taxon>
        <taxon>Populus</taxon>
    </lineage>
</organism>